<reference evidence="2 3" key="1">
    <citation type="submission" date="2019-12" db="EMBL/GenBank/DDBJ databases">
        <authorList>
            <person name="Huq M.A."/>
        </authorList>
    </citation>
    <scope>NUCLEOTIDE SEQUENCE [LARGE SCALE GENOMIC DNA]</scope>
    <source>
        <strain evidence="2 3">MAH-18</strain>
    </source>
</reference>
<feature type="region of interest" description="Disordered" evidence="1">
    <location>
        <begin position="85"/>
        <end position="141"/>
    </location>
</feature>
<evidence type="ECO:0000256" key="1">
    <source>
        <dbReference type="SAM" id="MobiDB-lite"/>
    </source>
</evidence>
<gene>
    <name evidence="2" type="ORF">GON03_19030</name>
</gene>
<evidence type="ECO:0000313" key="2">
    <source>
        <dbReference type="EMBL" id="MVQ51280.1"/>
    </source>
</evidence>
<evidence type="ECO:0000313" key="3">
    <source>
        <dbReference type="Proteomes" id="UP000473525"/>
    </source>
</evidence>
<keyword evidence="3" id="KW-1185">Reference proteome</keyword>
<sequence>MSDFVEVVDTRTDLKQRVPAHWIGDPVLGRFIEKTPSQRALDGDLGPAPTEESTVKEIKAFAEKAGIDTTGLKKHDELLEAVRAVVGTDPLPEPHADQDVDVEQPSGLTEGQPPAGGQATDSAAASAAGGTTETPAAGAKE</sequence>
<name>A0A6L6XVP3_9ACTN</name>
<dbReference type="RefSeq" id="WP_157346056.1">
    <property type="nucleotide sequence ID" value="NZ_WSEK01000005.1"/>
</dbReference>
<feature type="compositionally biased region" description="Low complexity" evidence="1">
    <location>
        <begin position="115"/>
        <end position="141"/>
    </location>
</feature>
<comment type="caution">
    <text evidence="2">The sequence shown here is derived from an EMBL/GenBank/DDBJ whole genome shotgun (WGS) entry which is preliminary data.</text>
</comment>
<organism evidence="2 3">
    <name type="scientific">Nocardioides agri</name>
    <dbReference type="NCBI Taxonomy" id="2682843"/>
    <lineage>
        <taxon>Bacteria</taxon>
        <taxon>Bacillati</taxon>
        <taxon>Actinomycetota</taxon>
        <taxon>Actinomycetes</taxon>
        <taxon>Propionibacteriales</taxon>
        <taxon>Nocardioidaceae</taxon>
        <taxon>Nocardioides</taxon>
    </lineage>
</organism>
<accession>A0A6L6XVP3</accession>
<dbReference type="EMBL" id="WSEK01000005">
    <property type="protein sequence ID" value="MVQ51280.1"/>
    <property type="molecule type" value="Genomic_DNA"/>
</dbReference>
<protein>
    <submittedName>
        <fullName evidence="2">Uncharacterized protein</fullName>
    </submittedName>
</protein>
<dbReference type="AlphaFoldDB" id="A0A6L6XVP3"/>
<dbReference type="Proteomes" id="UP000473525">
    <property type="component" value="Unassembled WGS sequence"/>
</dbReference>
<proteinExistence type="predicted"/>